<sequence>MMSTINITPFTDVLLVLLIIFIILASVTKEPPLPTAYNKDKVSPSQIVVIVDAKNQIQIGSNTMSIQGAKAAFQSLEDAVGGNLKDVIIKGNPKAHFGTILQVMDAAKSVGLTYFGLANHVQGTPQGVTQ</sequence>
<gene>
    <name evidence="6" type="ORF">CARN1_0721</name>
</gene>
<proteinExistence type="predicted"/>
<protein>
    <submittedName>
        <fullName evidence="6">Putative Biopolymer transport protein exbD</fullName>
    </submittedName>
</protein>
<evidence type="ECO:0000313" key="6">
    <source>
        <dbReference type="EMBL" id="CBH76241.1"/>
    </source>
</evidence>
<dbReference type="PANTHER" id="PTHR30558:SF7">
    <property type="entry name" value="TOL-PAL SYSTEM PROTEIN TOLR"/>
    <property type="match status" value="1"/>
</dbReference>
<evidence type="ECO:0000256" key="2">
    <source>
        <dbReference type="ARBA" id="ARBA00022475"/>
    </source>
</evidence>
<dbReference type="Pfam" id="PF02472">
    <property type="entry name" value="ExbD"/>
    <property type="match status" value="1"/>
</dbReference>
<organism evidence="6">
    <name type="scientific">mine drainage metagenome</name>
    <dbReference type="NCBI Taxonomy" id="410659"/>
    <lineage>
        <taxon>unclassified sequences</taxon>
        <taxon>metagenomes</taxon>
        <taxon>ecological metagenomes</taxon>
    </lineage>
</organism>
<keyword evidence="4" id="KW-1133">Transmembrane helix</keyword>
<evidence type="ECO:0000256" key="4">
    <source>
        <dbReference type="ARBA" id="ARBA00022989"/>
    </source>
</evidence>
<dbReference type="GO" id="GO:0022857">
    <property type="term" value="F:transmembrane transporter activity"/>
    <property type="evidence" value="ECO:0007669"/>
    <property type="project" value="InterPro"/>
</dbReference>
<comment type="subcellular location">
    <subcellularLocation>
        <location evidence="1">Cell membrane</location>
        <topology evidence="1">Single-pass membrane protein</topology>
    </subcellularLocation>
</comment>
<evidence type="ECO:0000256" key="5">
    <source>
        <dbReference type="ARBA" id="ARBA00023136"/>
    </source>
</evidence>
<accession>E6PIF1</accession>
<dbReference type="Gene3D" id="3.30.420.270">
    <property type="match status" value="1"/>
</dbReference>
<evidence type="ECO:0000256" key="1">
    <source>
        <dbReference type="ARBA" id="ARBA00004162"/>
    </source>
</evidence>
<dbReference type="PANTHER" id="PTHR30558">
    <property type="entry name" value="EXBD MEMBRANE COMPONENT OF PMF-DRIVEN MACROMOLECULE IMPORT SYSTEM"/>
    <property type="match status" value="1"/>
</dbReference>
<dbReference type="EMBL" id="CABL01000019">
    <property type="protein sequence ID" value="CBH76241.1"/>
    <property type="molecule type" value="Genomic_DNA"/>
</dbReference>
<name>E6PIF1_9ZZZZ</name>
<dbReference type="AlphaFoldDB" id="E6PIF1"/>
<comment type="caution">
    <text evidence="6">The sequence shown here is derived from an EMBL/GenBank/DDBJ whole genome shotgun (WGS) entry which is preliminary data.</text>
</comment>
<keyword evidence="2" id="KW-1003">Cell membrane</keyword>
<keyword evidence="3" id="KW-0812">Transmembrane</keyword>
<keyword evidence="5" id="KW-0472">Membrane</keyword>
<dbReference type="GO" id="GO:0005886">
    <property type="term" value="C:plasma membrane"/>
    <property type="evidence" value="ECO:0007669"/>
    <property type="project" value="UniProtKB-SubCell"/>
</dbReference>
<evidence type="ECO:0000256" key="3">
    <source>
        <dbReference type="ARBA" id="ARBA00022692"/>
    </source>
</evidence>
<dbReference type="InterPro" id="IPR003400">
    <property type="entry name" value="ExbD"/>
</dbReference>
<reference evidence="6" key="1">
    <citation type="submission" date="2009-10" db="EMBL/GenBank/DDBJ databases">
        <title>Diversity of trophic interactions inside an arsenic-rich microbial ecosystem.</title>
        <authorList>
            <person name="Bertin P.N."/>
            <person name="Heinrich-Salmeron A."/>
            <person name="Pelletier E."/>
            <person name="Goulhen-Chollet F."/>
            <person name="Arsene-Ploetze F."/>
            <person name="Gallien S."/>
            <person name="Calteau A."/>
            <person name="Vallenet D."/>
            <person name="Casiot C."/>
            <person name="Chane-Woon-Ming B."/>
            <person name="Giloteaux L."/>
            <person name="Barakat M."/>
            <person name="Bonnefoy V."/>
            <person name="Bruneel O."/>
            <person name="Chandler M."/>
            <person name="Cleiss J."/>
            <person name="Duran R."/>
            <person name="Elbaz-Poulichet F."/>
            <person name="Fonknechten N."/>
            <person name="Lauga B."/>
            <person name="Mornico D."/>
            <person name="Ortet P."/>
            <person name="Schaeffer C."/>
            <person name="Siguier P."/>
            <person name="Alexander Thil Smith A."/>
            <person name="Van Dorsselaer A."/>
            <person name="Weissenbach J."/>
            <person name="Medigue C."/>
            <person name="Le Paslier D."/>
        </authorList>
    </citation>
    <scope>NUCLEOTIDE SEQUENCE</scope>
</reference>